<name>A0ABQ3JS38_9DEIO</name>
<proteinExistence type="predicted"/>
<organism evidence="2 3">
    <name type="scientific">Deinococcus metalli</name>
    <dbReference type="NCBI Taxonomy" id="1141878"/>
    <lineage>
        <taxon>Bacteria</taxon>
        <taxon>Thermotogati</taxon>
        <taxon>Deinococcota</taxon>
        <taxon>Deinococci</taxon>
        <taxon>Deinococcales</taxon>
        <taxon>Deinococcaceae</taxon>
        <taxon>Deinococcus</taxon>
    </lineage>
</organism>
<dbReference type="Proteomes" id="UP000619376">
    <property type="component" value="Unassembled WGS sequence"/>
</dbReference>
<sequence length="149" mass="16590">METLELTLRYGEAGEHRQVAIGKSLITARQSLPRQEFVIGGRDPAAVERLHRLSAGATVPYPGHRGLRQYAGTQPKLESARLNDAARYPGHSALGAVRARAKGRDGGLQRRMVLTRIQSPQHRSSSGTCKEPQPLNPERLWNNRTYQRC</sequence>
<dbReference type="EMBL" id="BNAJ01000009">
    <property type="protein sequence ID" value="GHF53635.1"/>
    <property type="molecule type" value="Genomic_DNA"/>
</dbReference>
<keyword evidence="3" id="KW-1185">Reference proteome</keyword>
<feature type="region of interest" description="Disordered" evidence="1">
    <location>
        <begin position="118"/>
        <end position="149"/>
    </location>
</feature>
<evidence type="ECO:0000313" key="3">
    <source>
        <dbReference type="Proteomes" id="UP000619376"/>
    </source>
</evidence>
<protein>
    <submittedName>
        <fullName evidence="2">Uncharacterized protein</fullName>
    </submittedName>
</protein>
<feature type="compositionally biased region" description="Polar residues" evidence="1">
    <location>
        <begin position="118"/>
        <end position="128"/>
    </location>
</feature>
<comment type="caution">
    <text evidence="2">The sequence shown here is derived from an EMBL/GenBank/DDBJ whole genome shotgun (WGS) entry which is preliminary data.</text>
</comment>
<evidence type="ECO:0000313" key="2">
    <source>
        <dbReference type="EMBL" id="GHF53635.1"/>
    </source>
</evidence>
<accession>A0ABQ3JS38</accession>
<gene>
    <name evidence="2" type="ORF">GCM10017781_32310</name>
</gene>
<evidence type="ECO:0000256" key="1">
    <source>
        <dbReference type="SAM" id="MobiDB-lite"/>
    </source>
</evidence>
<reference evidence="3" key="1">
    <citation type="journal article" date="2019" name="Int. J. Syst. Evol. Microbiol.">
        <title>The Global Catalogue of Microorganisms (GCM) 10K type strain sequencing project: providing services to taxonomists for standard genome sequencing and annotation.</title>
        <authorList>
            <consortium name="The Broad Institute Genomics Platform"/>
            <consortium name="The Broad Institute Genome Sequencing Center for Infectious Disease"/>
            <person name="Wu L."/>
            <person name="Ma J."/>
        </authorList>
    </citation>
    <scope>NUCLEOTIDE SEQUENCE [LARGE SCALE GENOMIC DNA]</scope>
    <source>
        <strain evidence="3">CGMCC 1.18437</strain>
    </source>
</reference>